<name>A0ABW5C5Y8_9PROT</name>
<evidence type="ECO:0000256" key="1">
    <source>
        <dbReference type="SAM" id="MobiDB-lite"/>
    </source>
</evidence>
<comment type="caution">
    <text evidence="3">The sequence shown here is derived from an EMBL/GenBank/DDBJ whole genome shotgun (WGS) entry which is preliminary data.</text>
</comment>
<protein>
    <recommendedName>
        <fullName evidence="2">Bbp19-like phage domain-containing protein</fullName>
    </recommendedName>
</protein>
<evidence type="ECO:0000313" key="3">
    <source>
        <dbReference type="EMBL" id="MFD2232774.1"/>
    </source>
</evidence>
<dbReference type="RefSeq" id="WP_377314395.1">
    <property type="nucleotide sequence ID" value="NZ_JBHUIY010000004.1"/>
</dbReference>
<sequence>MSRRRPDPTFAADDVPPAKTDLTPEEADLAAVLATPAGRRVLRRIVAQADPLRPAGVGDPIAAAYIAGGRDLALILAGWVRAAAPEHLPVILLEA</sequence>
<accession>A0ABW5C5Y8</accession>
<keyword evidence="4" id="KW-1185">Reference proteome</keyword>
<dbReference type="Pfam" id="PF25181">
    <property type="entry name" value="Phage_Bbp19"/>
    <property type="match status" value="1"/>
</dbReference>
<proteinExistence type="predicted"/>
<gene>
    <name evidence="3" type="ORF">ACFSNB_03040</name>
</gene>
<dbReference type="Proteomes" id="UP001597296">
    <property type="component" value="Unassembled WGS sequence"/>
</dbReference>
<organism evidence="3 4">
    <name type="scientific">Phaeospirillum tilakii</name>
    <dbReference type="NCBI Taxonomy" id="741673"/>
    <lineage>
        <taxon>Bacteria</taxon>
        <taxon>Pseudomonadati</taxon>
        <taxon>Pseudomonadota</taxon>
        <taxon>Alphaproteobacteria</taxon>
        <taxon>Rhodospirillales</taxon>
        <taxon>Rhodospirillaceae</taxon>
        <taxon>Phaeospirillum</taxon>
    </lineage>
</organism>
<feature type="region of interest" description="Disordered" evidence="1">
    <location>
        <begin position="1"/>
        <end position="21"/>
    </location>
</feature>
<reference evidence="4" key="1">
    <citation type="journal article" date="2019" name="Int. J. Syst. Evol. Microbiol.">
        <title>The Global Catalogue of Microorganisms (GCM) 10K type strain sequencing project: providing services to taxonomists for standard genome sequencing and annotation.</title>
        <authorList>
            <consortium name="The Broad Institute Genomics Platform"/>
            <consortium name="The Broad Institute Genome Sequencing Center for Infectious Disease"/>
            <person name="Wu L."/>
            <person name="Ma J."/>
        </authorList>
    </citation>
    <scope>NUCLEOTIDE SEQUENCE [LARGE SCALE GENOMIC DNA]</scope>
    <source>
        <strain evidence="4">KCTC 15012</strain>
    </source>
</reference>
<dbReference type="InterPro" id="IPR057447">
    <property type="entry name" value="Bbp19-like_phage"/>
</dbReference>
<evidence type="ECO:0000313" key="4">
    <source>
        <dbReference type="Proteomes" id="UP001597296"/>
    </source>
</evidence>
<evidence type="ECO:0000259" key="2">
    <source>
        <dbReference type="Pfam" id="PF25181"/>
    </source>
</evidence>
<feature type="domain" description="Bbp19-like phage" evidence="2">
    <location>
        <begin position="30"/>
        <end position="77"/>
    </location>
</feature>
<dbReference type="EMBL" id="JBHUIY010000004">
    <property type="protein sequence ID" value="MFD2232774.1"/>
    <property type="molecule type" value="Genomic_DNA"/>
</dbReference>